<keyword evidence="2" id="KW-0472">Membrane</keyword>
<dbReference type="InterPro" id="IPR015943">
    <property type="entry name" value="WD40/YVTN_repeat-like_dom_sf"/>
</dbReference>
<proteinExistence type="predicted"/>
<feature type="compositionally biased region" description="Basic and acidic residues" evidence="1">
    <location>
        <begin position="231"/>
        <end position="242"/>
    </location>
</feature>
<protein>
    <recommendedName>
        <fullName evidence="3">Pyrrolo-quinoline quinone repeat domain-containing protein</fullName>
    </recommendedName>
</protein>
<comment type="caution">
    <text evidence="4">The sequence shown here is derived from an EMBL/GenBank/DDBJ whole genome shotgun (WGS) entry which is preliminary data.</text>
</comment>
<evidence type="ECO:0000256" key="2">
    <source>
        <dbReference type="SAM" id="Phobius"/>
    </source>
</evidence>
<name>A0A3A4P066_ABYX5</name>
<dbReference type="PANTHER" id="PTHR34512:SF30">
    <property type="entry name" value="OUTER MEMBRANE PROTEIN ASSEMBLY FACTOR BAMB"/>
    <property type="match status" value="1"/>
</dbReference>
<dbReference type="Proteomes" id="UP000265882">
    <property type="component" value="Unassembled WGS sequence"/>
</dbReference>
<dbReference type="InterPro" id="IPR002372">
    <property type="entry name" value="PQQ_rpt_dom"/>
</dbReference>
<evidence type="ECO:0000256" key="1">
    <source>
        <dbReference type="SAM" id="MobiDB-lite"/>
    </source>
</evidence>
<evidence type="ECO:0000313" key="4">
    <source>
        <dbReference type="EMBL" id="RJP22760.1"/>
    </source>
</evidence>
<dbReference type="InterPro" id="IPR018391">
    <property type="entry name" value="PQQ_b-propeller_rpt"/>
</dbReference>
<gene>
    <name evidence="4" type="ORF">C4520_07840</name>
</gene>
<dbReference type="InterPro" id="IPR011047">
    <property type="entry name" value="Quinoprotein_ADH-like_sf"/>
</dbReference>
<feature type="region of interest" description="Disordered" evidence="1">
    <location>
        <begin position="218"/>
        <end position="245"/>
    </location>
</feature>
<dbReference type="SMART" id="SM00564">
    <property type="entry name" value="PQQ"/>
    <property type="match status" value="4"/>
</dbReference>
<feature type="transmembrane region" description="Helical" evidence="2">
    <location>
        <begin position="78"/>
        <end position="100"/>
    </location>
</feature>
<organism evidence="4 5">
    <name type="scientific">Abyssobacteria bacterium (strain SURF_5)</name>
    <dbReference type="NCBI Taxonomy" id="2093360"/>
    <lineage>
        <taxon>Bacteria</taxon>
        <taxon>Pseudomonadati</taxon>
        <taxon>Candidatus Hydrogenedentota</taxon>
        <taxon>Candidatus Abyssobacteria</taxon>
    </lineage>
</organism>
<dbReference type="EMBL" id="QZKU01000054">
    <property type="protein sequence ID" value="RJP22760.1"/>
    <property type="molecule type" value="Genomic_DNA"/>
</dbReference>
<feature type="region of interest" description="Disordered" evidence="1">
    <location>
        <begin position="431"/>
        <end position="451"/>
    </location>
</feature>
<dbReference type="PANTHER" id="PTHR34512">
    <property type="entry name" value="CELL SURFACE PROTEIN"/>
    <property type="match status" value="1"/>
</dbReference>
<feature type="domain" description="Pyrrolo-quinoline quinone repeat" evidence="3">
    <location>
        <begin position="314"/>
        <end position="411"/>
    </location>
</feature>
<sequence length="577" mass="63123">MPEERQEQRLFRRKLPCANHQFIAAAAHCDICGRPICKDCIRYYGGEHICSAECWTQKIAQDSLHMFAAYRRKSKFKLGALIGLAASICLLIGLSFFFIYSKMERPGARLWELKYSPQCFGYKIVPSIDTVFVMKDDNTVQAVDTNSGKQRWLAHLPEEHKGCRLTAFDSGRAFVDFSGKLLLLNSVETRPAWEYALPQPDLSASLVFSNETLFLSSSSAGPRGGYSSRRARADSRGNRVQEGDAPASMISAVEAGTGKEIWAFPAEEVVVNDLFLVDATLYGFGERAVSLPASEEASPAGQKTENDLNAGSALLALDPHTGFLRWQTDLDGGCVLPPMPIPQGFLIATRESISLISLSGSVLWQHPLAQQTVLSLDYSDGLLFVLSQDGLLSCIEADSGLRKWMADVRLATGRLFTASQYVYVCGRREHKPKPPKTAVHNPPFPEIAGSSSQLDPDIFTLTEATTEKVLCGLDMASGEEFISRTLQGNLHFLNGAVYALSLLHWENNSEMPVDPPQDIAPLSALSAYELSTGVKKWEILIDGAASDVHVSGSVAIVKVVPLDGSDQSPRLIGFSLR</sequence>
<accession>A0A3A4P066</accession>
<keyword evidence="2" id="KW-1133">Transmembrane helix</keyword>
<evidence type="ECO:0000313" key="5">
    <source>
        <dbReference type="Proteomes" id="UP000265882"/>
    </source>
</evidence>
<reference evidence="4 5" key="1">
    <citation type="journal article" date="2017" name="ISME J.">
        <title>Energy and carbon metabolisms in a deep terrestrial subsurface fluid microbial community.</title>
        <authorList>
            <person name="Momper L."/>
            <person name="Jungbluth S.P."/>
            <person name="Lee M.D."/>
            <person name="Amend J.P."/>
        </authorList>
    </citation>
    <scope>NUCLEOTIDE SEQUENCE [LARGE SCALE GENOMIC DNA]</scope>
    <source>
        <strain evidence="4">SURF_5</strain>
    </source>
</reference>
<dbReference type="Pfam" id="PF13360">
    <property type="entry name" value="PQQ_2"/>
    <property type="match status" value="2"/>
</dbReference>
<keyword evidence="2" id="KW-0812">Transmembrane</keyword>
<dbReference type="Gene3D" id="2.130.10.10">
    <property type="entry name" value="YVTN repeat-like/Quinoprotein amine dehydrogenase"/>
    <property type="match status" value="2"/>
</dbReference>
<dbReference type="SUPFAM" id="SSF50998">
    <property type="entry name" value="Quinoprotein alcohol dehydrogenase-like"/>
    <property type="match status" value="1"/>
</dbReference>
<feature type="domain" description="Pyrrolo-quinoline quinone repeat" evidence="3">
    <location>
        <begin position="107"/>
        <end position="214"/>
    </location>
</feature>
<evidence type="ECO:0000259" key="3">
    <source>
        <dbReference type="Pfam" id="PF13360"/>
    </source>
</evidence>
<dbReference type="AlphaFoldDB" id="A0A3A4P066"/>